<proteinExistence type="predicted"/>
<dbReference type="AlphaFoldDB" id="A0A0F9H537"/>
<gene>
    <name evidence="1" type="ORF">LCGC14_1746640</name>
</gene>
<protein>
    <submittedName>
        <fullName evidence="1">Uncharacterized protein</fullName>
    </submittedName>
</protein>
<accession>A0A0F9H537</accession>
<comment type="caution">
    <text evidence="1">The sequence shown here is derived from an EMBL/GenBank/DDBJ whole genome shotgun (WGS) entry which is preliminary data.</text>
</comment>
<name>A0A0F9H537_9ZZZZ</name>
<evidence type="ECO:0000313" key="1">
    <source>
        <dbReference type="EMBL" id="KKM06170.1"/>
    </source>
</evidence>
<dbReference type="EMBL" id="LAZR01016058">
    <property type="protein sequence ID" value="KKM06170.1"/>
    <property type="molecule type" value="Genomic_DNA"/>
</dbReference>
<reference evidence="1" key="1">
    <citation type="journal article" date="2015" name="Nature">
        <title>Complex archaea that bridge the gap between prokaryotes and eukaryotes.</title>
        <authorList>
            <person name="Spang A."/>
            <person name="Saw J.H."/>
            <person name="Jorgensen S.L."/>
            <person name="Zaremba-Niedzwiedzka K."/>
            <person name="Martijn J."/>
            <person name="Lind A.E."/>
            <person name="van Eijk R."/>
            <person name="Schleper C."/>
            <person name="Guy L."/>
            <person name="Ettema T.J."/>
        </authorList>
    </citation>
    <scope>NUCLEOTIDE SEQUENCE</scope>
</reference>
<organism evidence="1">
    <name type="scientific">marine sediment metagenome</name>
    <dbReference type="NCBI Taxonomy" id="412755"/>
    <lineage>
        <taxon>unclassified sequences</taxon>
        <taxon>metagenomes</taxon>
        <taxon>ecological metagenomes</taxon>
    </lineage>
</organism>
<feature type="non-terminal residue" evidence="1">
    <location>
        <position position="108"/>
    </location>
</feature>
<sequence>MRLLKLKIDKIIIHQVYQRDAEGRRVKPMQIREYTRFDPEAMETFKQRIFEALGESSKAVEMEIVKQEENDVSFLVNRSIDEDDATFAVSSYDFAVKLSDSQLSKGIP</sequence>